<keyword evidence="1" id="KW-0698">rRNA processing</keyword>
<evidence type="ECO:0000256" key="4">
    <source>
        <dbReference type="ARBA" id="ARBA00022839"/>
    </source>
</evidence>
<dbReference type="GeneID" id="54420496"/>
<organism evidence="8">
    <name type="scientific">Eremomyces bilateralis CBS 781.70</name>
    <dbReference type="NCBI Taxonomy" id="1392243"/>
    <lineage>
        <taxon>Eukaryota</taxon>
        <taxon>Fungi</taxon>
        <taxon>Dikarya</taxon>
        <taxon>Ascomycota</taxon>
        <taxon>Pezizomycotina</taxon>
        <taxon>Dothideomycetes</taxon>
        <taxon>Dothideomycetes incertae sedis</taxon>
        <taxon>Eremomycetales</taxon>
        <taxon>Eremomycetaceae</taxon>
        <taxon>Eremomyces</taxon>
    </lineage>
</organism>
<protein>
    <submittedName>
        <fullName evidence="8 10">Ribonuclease H-like protein</fullName>
    </submittedName>
</protein>
<dbReference type="GO" id="GO:0003676">
    <property type="term" value="F:nucleic acid binding"/>
    <property type="evidence" value="ECO:0007669"/>
    <property type="project" value="InterPro"/>
</dbReference>
<keyword evidence="4" id="KW-0269">Exonuclease</keyword>
<dbReference type="AlphaFoldDB" id="A0A6G1FX81"/>
<dbReference type="SUPFAM" id="SSF53098">
    <property type="entry name" value="Ribonuclease H-like"/>
    <property type="match status" value="1"/>
</dbReference>
<dbReference type="Proteomes" id="UP000504638">
    <property type="component" value="Unplaced"/>
</dbReference>
<dbReference type="RefSeq" id="XP_033532024.1">
    <property type="nucleotide sequence ID" value="XM_033679926.1"/>
</dbReference>
<feature type="region of interest" description="Disordered" evidence="6">
    <location>
        <begin position="263"/>
        <end position="334"/>
    </location>
</feature>
<feature type="compositionally biased region" description="Basic and acidic residues" evidence="6">
    <location>
        <begin position="198"/>
        <end position="228"/>
    </location>
</feature>
<dbReference type="OrthoDB" id="8191639at2759"/>
<keyword evidence="9" id="KW-1185">Reference proteome</keyword>
<keyword evidence="2" id="KW-0540">Nuclease</keyword>
<evidence type="ECO:0000256" key="5">
    <source>
        <dbReference type="ARBA" id="ARBA00025599"/>
    </source>
</evidence>
<dbReference type="Pfam" id="PF00929">
    <property type="entry name" value="RNase_T"/>
    <property type="match status" value="1"/>
</dbReference>
<dbReference type="InterPro" id="IPR013520">
    <property type="entry name" value="Ribonucl_H"/>
</dbReference>
<proteinExistence type="predicted"/>
<evidence type="ECO:0000256" key="3">
    <source>
        <dbReference type="ARBA" id="ARBA00022801"/>
    </source>
</evidence>
<sequence>MTSTSSTAKVVQKEKGNITRQNGTSSQSETGKSQPVSPSIPLPNPKELAPGKYVSLDCEMVGTGPPPNTISIPARVSIVNYHLHVLLDVYVLPTVPVTDYRTHVSGILPHHLTPESGALPLKDVKKLVRDILRGRVLVGHAIHNDLIVLSLDSEVRRGQLVKGVRDTCRYRRFRDMAGGRTPALRNLVRDVLGVEMRGTKIQEDPRDTGRTESGKVHDGVHDSVEDSRMTMQLYKLEKEGMDREMSKRDFGLHAELDLPVTANGAKGHRAKASNGDEDDMGSIDDSDFEVDDTDDSDADQDGGVALNTGETTVRRAAKPRRKKKKKAKKRTKRA</sequence>
<gene>
    <name evidence="8 10" type="ORF">P152DRAFT_460513</name>
</gene>
<feature type="region of interest" description="Disordered" evidence="6">
    <location>
        <begin position="1"/>
        <end position="46"/>
    </location>
</feature>
<accession>A0A6G1FX81</accession>
<keyword evidence="3" id="KW-0378">Hydrolase</keyword>
<reference evidence="8 10" key="1">
    <citation type="submission" date="2020-01" db="EMBL/GenBank/DDBJ databases">
        <authorList>
            <consortium name="DOE Joint Genome Institute"/>
            <person name="Haridas S."/>
            <person name="Albert R."/>
            <person name="Binder M."/>
            <person name="Bloem J."/>
            <person name="Labutti K."/>
            <person name="Salamov A."/>
            <person name="Andreopoulos B."/>
            <person name="Baker S.E."/>
            <person name="Barry K."/>
            <person name="Bills G."/>
            <person name="Bluhm B.H."/>
            <person name="Cannon C."/>
            <person name="Castanera R."/>
            <person name="Culley D.E."/>
            <person name="Daum C."/>
            <person name="Ezra D."/>
            <person name="Gonzalez J.B."/>
            <person name="Henrissat B."/>
            <person name="Kuo A."/>
            <person name="Liang C."/>
            <person name="Lipzen A."/>
            <person name="Lutzoni F."/>
            <person name="Magnuson J."/>
            <person name="Mondo S."/>
            <person name="Nolan M."/>
            <person name="Ohm R."/>
            <person name="Pangilinan J."/>
            <person name="Park H.-J."/>
            <person name="Ramirez L."/>
            <person name="Alfaro M."/>
            <person name="Sun H."/>
            <person name="Tritt A."/>
            <person name="Yoshinaga Y."/>
            <person name="Zwiers L.-H."/>
            <person name="Turgeon B.G."/>
            <person name="Goodwin S.B."/>
            <person name="Spatafora J.W."/>
            <person name="Crous P.W."/>
            <person name="Grigoriev I.V."/>
        </authorList>
    </citation>
    <scope>NUCLEOTIDE SEQUENCE</scope>
    <source>
        <strain evidence="8 10">CBS 781.70</strain>
    </source>
</reference>
<feature type="compositionally biased region" description="Acidic residues" evidence="6">
    <location>
        <begin position="275"/>
        <end position="300"/>
    </location>
</feature>
<dbReference type="EMBL" id="ML975166">
    <property type="protein sequence ID" value="KAF1810393.1"/>
    <property type="molecule type" value="Genomic_DNA"/>
</dbReference>
<dbReference type="InterPro" id="IPR036397">
    <property type="entry name" value="RNaseH_sf"/>
</dbReference>
<evidence type="ECO:0000259" key="7">
    <source>
        <dbReference type="SMART" id="SM00479"/>
    </source>
</evidence>
<evidence type="ECO:0000256" key="1">
    <source>
        <dbReference type="ARBA" id="ARBA00022552"/>
    </source>
</evidence>
<dbReference type="GO" id="GO:0004527">
    <property type="term" value="F:exonuclease activity"/>
    <property type="evidence" value="ECO:0007669"/>
    <property type="project" value="UniProtKB-KW"/>
</dbReference>
<dbReference type="GO" id="GO:0005634">
    <property type="term" value="C:nucleus"/>
    <property type="evidence" value="ECO:0007669"/>
    <property type="project" value="TreeGrafter"/>
</dbReference>
<feature type="compositionally biased region" description="Polar residues" evidence="6">
    <location>
        <begin position="18"/>
        <end position="37"/>
    </location>
</feature>
<dbReference type="PANTHER" id="PTHR12801:SF45">
    <property type="entry name" value="RNA EXONUCLEASE 4"/>
    <property type="match status" value="1"/>
</dbReference>
<evidence type="ECO:0000256" key="6">
    <source>
        <dbReference type="SAM" id="MobiDB-lite"/>
    </source>
</evidence>
<evidence type="ECO:0000313" key="10">
    <source>
        <dbReference type="RefSeq" id="XP_033532024.1"/>
    </source>
</evidence>
<evidence type="ECO:0000313" key="9">
    <source>
        <dbReference type="Proteomes" id="UP000504638"/>
    </source>
</evidence>
<evidence type="ECO:0000256" key="2">
    <source>
        <dbReference type="ARBA" id="ARBA00022722"/>
    </source>
</evidence>
<dbReference type="InterPro" id="IPR012337">
    <property type="entry name" value="RNaseH-like_sf"/>
</dbReference>
<dbReference type="GO" id="GO:0006364">
    <property type="term" value="P:rRNA processing"/>
    <property type="evidence" value="ECO:0007669"/>
    <property type="project" value="UniProtKB-KW"/>
</dbReference>
<feature type="compositionally biased region" description="Basic residues" evidence="6">
    <location>
        <begin position="315"/>
        <end position="334"/>
    </location>
</feature>
<dbReference type="SMART" id="SM00479">
    <property type="entry name" value="EXOIII"/>
    <property type="match status" value="1"/>
</dbReference>
<dbReference type="PANTHER" id="PTHR12801">
    <property type="entry name" value="RNA EXONUCLEASE REXO1 / RECO3 FAMILY MEMBER-RELATED"/>
    <property type="match status" value="1"/>
</dbReference>
<feature type="domain" description="Exonuclease" evidence="7">
    <location>
        <begin position="52"/>
        <end position="243"/>
    </location>
</feature>
<reference evidence="10" key="2">
    <citation type="submission" date="2020-04" db="EMBL/GenBank/DDBJ databases">
        <authorList>
            <consortium name="NCBI Genome Project"/>
        </authorList>
    </citation>
    <scope>NUCLEOTIDE SEQUENCE</scope>
    <source>
        <strain evidence="10">CBS 781.70</strain>
    </source>
</reference>
<comment type="function">
    <text evidence="5">Exoribonuclease involved in ribosome biosynthesis. Involved in the processing of ITS1, the internal transcribed spacer localized between the 18S and 5.8S rRNAs.</text>
</comment>
<feature type="region of interest" description="Disordered" evidence="6">
    <location>
        <begin position="198"/>
        <end position="229"/>
    </location>
</feature>
<evidence type="ECO:0000313" key="8">
    <source>
        <dbReference type="EMBL" id="KAF1810393.1"/>
    </source>
</evidence>
<dbReference type="Gene3D" id="3.30.420.10">
    <property type="entry name" value="Ribonuclease H-like superfamily/Ribonuclease H"/>
    <property type="match status" value="1"/>
</dbReference>
<name>A0A6G1FX81_9PEZI</name>
<reference evidence="10" key="3">
    <citation type="submission" date="2025-04" db="UniProtKB">
        <authorList>
            <consortium name="RefSeq"/>
        </authorList>
    </citation>
    <scope>IDENTIFICATION</scope>
    <source>
        <strain evidence="10">CBS 781.70</strain>
    </source>
</reference>
<dbReference type="InterPro" id="IPR047021">
    <property type="entry name" value="REXO1/3/4-like"/>
</dbReference>